<dbReference type="RefSeq" id="WP_043747590.1">
    <property type="nucleotide sequence ID" value="NZ_AQQX01000003.1"/>
</dbReference>
<protein>
    <submittedName>
        <fullName evidence="1">Phytoene synthase</fullName>
    </submittedName>
</protein>
<dbReference type="InterPro" id="IPR002060">
    <property type="entry name" value="Squ/phyt_synthse"/>
</dbReference>
<sequence length="258" mass="28101">MDERDDFSACAALVERGDPGRFRATMAAPLAARRVLFPLYAFNLEVARAPWVTQEPMIARMRLQWWRDALAEIEAGGFVRRHEVVTPLATVISDKDARQLDVLVEAREWDVEPSVFPDDSALWAYLDATAGGLIAVAARALGGGEALAERAGRALGLANWFQALPALEAAGRRPLSDTGDDAIRTLATHALDDLKSMRRDWSQVPKQARAAFYPMAGAGKVLRQAARDPQKVRDGALGGGELGSRLPLTLTAMTGRLW</sequence>
<evidence type="ECO:0000313" key="2">
    <source>
        <dbReference type="Proteomes" id="UP000030004"/>
    </source>
</evidence>
<dbReference type="AlphaFoldDB" id="A0A0A0EEW3"/>
<dbReference type="Gene3D" id="1.10.600.10">
    <property type="entry name" value="Farnesyl Diphosphate Synthase"/>
    <property type="match status" value="1"/>
</dbReference>
<evidence type="ECO:0000313" key="1">
    <source>
        <dbReference type="EMBL" id="KGM48830.1"/>
    </source>
</evidence>
<dbReference type="eggNOG" id="COG1562">
    <property type="taxonomic scope" value="Bacteria"/>
</dbReference>
<dbReference type="InterPro" id="IPR008949">
    <property type="entry name" value="Isoprenoid_synthase_dom_sf"/>
</dbReference>
<reference evidence="1 2" key="1">
    <citation type="journal article" date="2015" name="Antonie Van Leeuwenhoek">
        <title>Pseudooceanicola atlanticus gen. nov. sp. nov., isolated from surface seawater of the Atlantic Ocean and reclassification of Oceanicola batsensis, Oceanicola marinus, Oceanicola nitratireducens, Oceanicola nanhaiensis, Oceanicola antarcticus and Oceanicola flagellatus, as Pseudooceanicola batsensis comb. nov., Pseudooceanicola marinus comb. nov., Pseudooceanicola nitratireducens comb. nov., Pseudooceanicola nanhaiensis comb. nov., Pseudooceanicola antarcticus comb. nov., and Pseudooceanicola flagellatus comb. nov.</title>
        <authorList>
            <person name="Lai Q."/>
            <person name="Li G."/>
            <person name="Liu X."/>
            <person name="Du Y."/>
            <person name="Sun F."/>
            <person name="Shao Z."/>
        </authorList>
    </citation>
    <scope>NUCLEOTIDE SEQUENCE [LARGE SCALE GENOMIC DNA]</scope>
    <source>
        <strain evidence="1 2">22II-s11g</strain>
    </source>
</reference>
<dbReference type="SUPFAM" id="SSF48576">
    <property type="entry name" value="Terpenoid synthases"/>
    <property type="match status" value="1"/>
</dbReference>
<dbReference type="Pfam" id="PF00494">
    <property type="entry name" value="SQS_PSY"/>
    <property type="match status" value="1"/>
</dbReference>
<comment type="caution">
    <text evidence="1">The sequence shown here is derived from an EMBL/GenBank/DDBJ whole genome shotgun (WGS) entry which is preliminary data.</text>
</comment>
<gene>
    <name evidence="1" type="ORF">ATO9_08955</name>
</gene>
<dbReference type="STRING" id="1461694.ATO9_08955"/>
<name>A0A0A0EEW3_9RHOB</name>
<dbReference type="OrthoDB" id="9814909at2"/>
<organism evidence="1 2">
    <name type="scientific">Pseudooceanicola atlanticus</name>
    <dbReference type="NCBI Taxonomy" id="1461694"/>
    <lineage>
        <taxon>Bacteria</taxon>
        <taxon>Pseudomonadati</taxon>
        <taxon>Pseudomonadota</taxon>
        <taxon>Alphaproteobacteria</taxon>
        <taxon>Rhodobacterales</taxon>
        <taxon>Paracoccaceae</taxon>
        <taxon>Pseudooceanicola</taxon>
    </lineage>
</organism>
<keyword evidence="2" id="KW-1185">Reference proteome</keyword>
<proteinExistence type="predicted"/>
<accession>A0A0A0EEW3</accession>
<dbReference type="EMBL" id="AQQX01000003">
    <property type="protein sequence ID" value="KGM48830.1"/>
    <property type="molecule type" value="Genomic_DNA"/>
</dbReference>
<dbReference type="Proteomes" id="UP000030004">
    <property type="component" value="Unassembled WGS sequence"/>
</dbReference>